<dbReference type="InterPro" id="IPR048913">
    <property type="entry name" value="BetaGal_gal-bd"/>
</dbReference>
<evidence type="ECO:0000256" key="4">
    <source>
        <dbReference type="ARBA" id="ARBA00022801"/>
    </source>
</evidence>
<dbReference type="SUPFAM" id="SSF49785">
    <property type="entry name" value="Galactose-binding domain-like"/>
    <property type="match status" value="1"/>
</dbReference>
<evidence type="ECO:0000256" key="2">
    <source>
        <dbReference type="ARBA" id="ARBA00009809"/>
    </source>
</evidence>
<dbReference type="Pfam" id="PF21467">
    <property type="entry name" value="BetaGal_gal-bd"/>
    <property type="match status" value="1"/>
</dbReference>
<feature type="domain" description="Beta-galactosidase galactose-binding" evidence="8">
    <location>
        <begin position="327"/>
        <end position="389"/>
    </location>
</feature>
<name>A0A2N9HLX6_FAGSY</name>
<dbReference type="GO" id="GO:0004565">
    <property type="term" value="F:beta-galactosidase activity"/>
    <property type="evidence" value="ECO:0007669"/>
    <property type="project" value="UniProtKB-EC"/>
</dbReference>
<evidence type="ECO:0000259" key="8">
    <source>
        <dbReference type="Pfam" id="PF21467"/>
    </source>
</evidence>
<organism evidence="9">
    <name type="scientific">Fagus sylvatica</name>
    <name type="common">Beechnut</name>
    <dbReference type="NCBI Taxonomy" id="28930"/>
    <lineage>
        <taxon>Eukaryota</taxon>
        <taxon>Viridiplantae</taxon>
        <taxon>Streptophyta</taxon>
        <taxon>Embryophyta</taxon>
        <taxon>Tracheophyta</taxon>
        <taxon>Spermatophyta</taxon>
        <taxon>Magnoliopsida</taxon>
        <taxon>eudicotyledons</taxon>
        <taxon>Gunneridae</taxon>
        <taxon>Pentapetalae</taxon>
        <taxon>rosids</taxon>
        <taxon>fabids</taxon>
        <taxon>Fagales</taxon>
        <taxon>Fagaceae</taxon>
        <taxon>Fagus</taxon>
    </lineage>
</organism>
<proteinExistence type="inferred from homology"/>
<evidence type="ECO:0000259" key="7">
    <source>
        <dbReference type="Pfam" id="PF21317"/>
    </source>
</evidence>
<evidence type="ECO:0000313" key="9">
    <source>
        <dbReference type="EMBL" id="SPD12720.1"/>
    </source>
</evidence>
<gene>
    <name evidence="9" type="ORF">FSB_LOCUS40602</name>
</gene>
<sequence>MTKLIFIILSPLARGRLGDDIILYTINGGAREKLKNGTILEDAVFSAVDFPTASDPWPIFELQKEFNAPGKSPPLSAEFYTGWLTHWGEKIAETDADFTAAVLEKILARNGSAVLYMVHGGTNFGFYNGANREDESIYMADITSYDYDAPIRESGDVDNAKFKALRRVIKAYSAVGLPSVPSNNEKTGYGRIHLQKKEFLLDILKRISSTDVVESENPMSMESVGQMFGFLLYVSEYAAKDDGNILYIPKVENMGRINHGNYMFDRKGILSSVYLDGRSLHPWKMILIPLNNLNEVPKTNPIIQIAYSEFTEVSAHGRAKENVTKEPAFYAGRFSIDKENHVNDTFISFRGWGRGVAFVNEFNIGRYWPMMGPQCNLYVPAPVLQHGENVVVVFELESPNPELVIDSIDQPDFTCRSTAVAAAVMAAAAAPIFTPPAAFITPAIFANAATPPTRIALRATVGFMAIRYATCNFQHH</sequence>
<keyword evidence="5" id="KW-0326">Glycosidase</keyword>
<dbReference type="InterPro" id="IPR001944">
    <property type="entry name" value="Glycoside_Hdrlase_35"/>
</dbReference>
<dbReference type="Pfam" id="PF21317">
    <property type="entry name" value="BetaGal_ABD_1"/>
    <property type="match status" value="1"/>
</dbReference>
<dbReference type="InterPro" id="IPR008979">
    <property type="entry name" value="Galactose-bd-like_sf"/>
</dbReference>
<dbReference type="PRINTS" id="PR00742">
    <property type="entry name" value="GLHYDRLASE35"/>
</dbReference>
<dbReference type="Gene3D" id="3.20.20.80">
    <property type="entry name" value="Glycosidases"/>
    <property type="match status" value="1"/>
</dbReference>
<accession>A0A2N9HLX6</accession>
<dbReference type="Pfam" id="PF01301">
    <property type="entry name" value="Glyco_hydro_35"/>
    <property type="match status" value="1"/>
</dbReference>
<evidence type="ECO:0000256" key="3">
    <source>
        <dbReference type="ARBA" id="ARBA00012756"/>
    </source>
</evidence>
<dbReference type="GO" id="GO:0005975">
    <property type="term" value="P:carbohydrate metabolic process"/>
    <property type="evidence" value="ECO:0007669"/>
    <property type="project" value="InterPro"/>
</dbReference>
<evidence type="ECO:0000256" key="5">
    <source>
        <dbReference type="ARBA" id="ARBA00023295"/>
    </source>
</evidence>
<dbReference type="AlphaFoldDB" id="A0A2N9HLX6"/>
<dbReference type="PANTHER" id="PTHR23421">
    <property type="entry name" value="BETA-GALACTOSIDASE RELATED"/>
    <property type="match status" value="1"/>
</dbReference>
<protein>
    <recommendedName>
        <fullName evidence="3">beta-galactosidase</fullName>
        <ecNumber evidence="3">3.2.1.23</ecNumber>
    </recommendedName>
</protein>
<evidence type="ECO:0000259" key="6">
    <source>
        <dbReference type="Pfam" id="PF01301"/>
    </source>
</evidence>
<evidence type="ECO:0000256" key="1">
    <source>
        <dbReference type="ARBA" id="ARBA00001412"/>
    </source>
</evidence>
<dbReference type="InterPro" id="IPR031330">
    <property type="entry name" value="Gly_Hdrlase_35_cat"/>
</dbReference>
<feature type="domain" description="Glycoside hydrolase 35 catalytic" evidence="6">
    <location>
        <begin position="15"/>
        <end position="171"/>
    </location>
</feature>
<dbReference type="Gene3D" id="2.60.120.260">
    <property type="entry name" value="Galactose-binding domain-like"/>
    <property type="match status" value="3"/>
</dbReference>
<feature type="domain" description="Beta-galactosidase 1-like first all-beta" evidence="7">
    <location>
        <begin position="251"/>
        <end position="286"/>
    </location>
</feature>
<reference evidence="9" key="1">
    <citation type="submission" date="2018-02" db="EMBL/GenBank/DDBJ databases">
        <authorList>
            <person name="Cohen D.B."/>
            <person name="Kent A.D."/>
        </authorList>
    </citation>
    <scope>NUCLEOTIDE SEQUENCE</scope>
</reference>
<dbReference type="EMBL" id="OIVN01003657">
    <property type="protein sequence ID" value="SPD12720.1"/>
    <property type="molecule type" value="Genomic_DNA"/>
</dbReference>
<dbReference type="InterPro" id="IPR048912">
    <property type="entry name" value="BetaGal1-like_ABD1"/>
</dbReference>
<comment type="similarity">
    <text evidence="2">Belongs to the glycosyl hydrolase 35 family.</text>
</comment>
<keyword evidence="4" id="KW-0378">Hydrolase</keyword>
<dbReference type="EC" id="3.2.1.23" evidence="3"/>
<dbReference type="SUPFAM" id="SSF51445">
    <property type="entry name" value="(Trans)glycosidases"/>
    <property type="match status" value="1"/>
</dbReference>
<dbReference type="InterPro" id="IPR017853">
    <property type="entry name" value="GH"/>
</dbReference>
<comment type="catalytic activity">
    <reaction evidence="1">
        <text>Hydrolysis of terminal non-reducing beta-D-galactose residues in beta-D-galactosides.</text>
        <dbReference type="EC" id="3.2.1.23"/>
    </reaction>
</comment>